<accession>A0A3M7SGY9</accession>
<organism evidence="1 2">
    <name type="scientific">Brachionus plicatilis</name>
    <name type="common">Marine rotifer</name>
    <name type="synonym">Brachionus muelleri</name>
    <dbReference type="NCBI Taxonomy" id="10195"/>
    <lineage>
        <taxon>Eukaryota</taxon>
        <taxon>Metazoa</taxon>
        <taxon>Spiralia</taxon>
        <taxon>Gnathifera</taxon>
        <taxon>Rotifera</taxon>
        <taxon>Eurotatoria</taxon>
        <taxon>Monogononta</taxon>
        <taxon>Pseudotrocha</taxon>
        <taxon>Ploima</taxon>
        <taxon>Brachionidae</taxon>
        <taxon>Brachionus</taxon>
    </lineage>
</organism>
<protein>
    <submittedName>
        <fullName evidence="1">Uncharacterized protein</fullName>
    </submittedName>
</protein>
<sequence>MDLKAHILQRIIEFLLLEEPYLFDRNRESPVKWKQSSKLNAFFLSSLIRPKFIFVLMIK</sequence>
<dbReference type="Proteomes" id="UP000276133">
    <property type="component" value="Unassembled WGS sequence"/>
</dbReference>
<evidence type="ECO:0000313" key="1">
    <source>
        <dbReference type="EMBL" id="RNA34830.1"/>
    </source>
</evidence>
<dbReference type="EMBL" id="REGN01001408">
    <property type="protein sequence ID" value="RNA34830.1"/>
    <property type="molecule type" value="Genomic_DNA"/>
</dbReference>
<gene>
    <name evidence="1" type="ORF">BpHYR1_045244</name>
</gene>
<proteinExistence type="predicted"/>
<comment type="caution">
    <text evidence="1">The sequence shown here is derived from an EMBL/GenBank/DDBJ whole genome shotgun (WGS) entry which is preliminary data.</text>
</comment>
<keyword evidence="2" id="KW-1185">Reference proteome</keyword>
<evidence type="ECO:0000313" key="2">
    <source>
        <dbReference type="Proteomes" id="UP000276133"/>
    </source>
</evidence>
<reference evidence="1 2" key="1">
    <citation type="journal article" date="2018" name="Sci. Rep.">
        <title>Genomic signatures of local adaptation to the degree of environmental predictability in rotifers.</title>
        <authorList>
            <person name="Franch-Gras L."/>
            <person name="Hahn C."/>
            <person name="Garcia-Roger E.M."/>
            <person name="Carmona M.J."/>
            <person name="Serra M."/>
            <person name="Gomez A."/>
        </authorList>
    </citation>
    <scope>NUCLEOTIDE SEQUENCE [LARGE SCALE GENOMIC DNA]</scope>
    <source>
        <strain evidence="1">HYR1</strain>
    </source>
</reference>
<name>A0A3M7SGY9_BRAPC</name>
<dbReference type="AlphaFoldDB" id="A0A3M7SGY9"/>